<accession>A1YZT6</accession>
<organism evidence="1 2">
    <name type="scientific">Burkholderia phage BcepF1</name>
    <dbReference type="NCBI Taxonomy" id="2886897"/>
    <lineage>
        <taxon>Viruses</taxon>
        <taxon>Duplodnaviria</taxon>
        <taxon>Heunggongvirae</taxon>
        <taxon>Uroviricota</taxon>
        <taxon>Caudoviricetes</taxon>
        <taxon>Lindbergviridae</taxon>
        <taxon>Bcepfunavirus</taxon>
        <taxon>Bcepfunavirus bcepF1</taxon>
    </lineage>
</organism>
<gene>
    <name evidence="1" type="ORF">BcepF1.032</name>
</gene>
<keyword evidence="2" id="KW-1185">Reference proteome</keyword>
<dbReference type="GeneID" id="4818315"/>
<proteinExistence type="predicted"/>
<name>A1YZT6_9CAUD</name>
<dbReference type="RefSeq" id="YP_001039716.1">
    <property type="nucleotide sequence ID" value="NC_009015.1"/>
</dbReference>
<evidence type="ECO:0000313" key="2">
    <source>
        <dbReference type="Proteomes" id="UP000001793"/>
    </source>
</evidence>
<reference evidence="1 2" key="1">
    <citation type="submission" date="2006-12" db="EMBL/GenBank/DDBJ databases">
        <title>Genomic analysis of Burkholderia ambifaria phage BcepF1, a member of the Bcep781- like phage supergroup.</title>
        <authorList>
            <person name="Summer E.J."/>
            <person name="Robinson S."/>
            <person name="Haines C."/>
            <person name="Adams B."/>
            <person name="Daggett M."/>
            <person name="Landua J."/>
            <person name="Swanson S."/>
            <person name="Vorndam W."/>
            <person name="Morrison W."/>
            <person name="Nail K."/>
            <person name="Gonzalez C."/>
            <person name="Young R."/>
        </authorList>
    </citation>
    <scope>NUCLEOTIDE SEQUENCE [LARGE SCALE GENOMIC DNA]</scope>
</reference>
<dbReference type="Proteomes" id="UP000001793">
    <property type="component" value="Segment"/>
</dbReference>
<dbReference type="KEGG" id="vg:4818315"/>
<sequence length="70" mass="8407">MKLTKEQISKKAHARTMRLGDRIIKQWGSEKKQHAKRRRLTRRMMRCMAVHFEASELLSAPDALRWARKF</sequence>
<protein>
    <submittedName>
        <fullName evidence="1">Uncharacterized protein</fullName>
    </submittedName>
</protein>
<evidence type="ECO:0000313" key="1">
    <source>
        <dbReference type="EMBL" id="ABL96763.1"/>
    </source>
</evidence>
<dbReference type="EMBL" id="EF153632">
    <property type="protein sequence ID" value="ABL96763.1"/>
    <property type="molecule type" value="Genomic_DNA"/>
</dbReference>